<organism evidence="2 3">
    <name type="scientific">Streptomyces minutiscleroticus</name>
    <dbReference type="NCBI Taxonomy" id="68238"/>
    <lineage>
        <taxon>Bacteria</taxon>
        <taxon>Bacillati</taxon>
        <taxon>Actinomycetota</taxon>
        <taxon>Actinomycetes</taxon>
        <taxon>Kitasatosporales</taxon>
        <taxon>Streptomycetaceae</taxon>
        <taxon>Streptomyces</taxon>
    </lineage>
</organism>
<feature type="region of interest" description="Disordered" evidence="1">
    <location>
        <begin position="34"/>
        <end position="65"/>
    </location>
</feature>
<reference evidence="2" key="1">
    <citation type="journal article" date="2014" name="Int. J. Syst. Evol. Microbiol.">
        <title>Complete genome sequence of Corynebacterium casei LMG S-19264T (=DSM 44701T), isolated from a smear-ripened cheese.</title>
        <authorList>
            <consortium name="US DOE Joint Genome Institute (JGI-PGF)"/>
            <person name="Walter F."/>
            <person name="Albersmeier A."/>
            <person name="Kalinowski J."/>
            <person name="Ruckert C."/>
        </authorList>
    </citation>
    <scope>NUCLEOTIDE SEQUENCE</scope>
    <source>
        <strain evidence="2">JCM 4790</strain>
    </source>
</reference>
<evidence type="ECO:0000256" key="1">
    <source>
        <dbReference type="SAM" id="MobiDB-lite"/>
    </source>
</evidence>
<evidence type="ECO:0000313" key="2">
    <source>
        <dbReference type="EMBL" id="GGY05973.1"/>
    </source>
</evidence>
<protein>
    <submittedName>
        <fullName evidence="2">Uncharacterized protein</fullName>
    </submittedName>
</protein>
<reference evidence="2" key="2">
    <citation type="submission" date="2020-09" db="EMBL/GenBank/DDBJ databases">
        <authorList>
            <person name="Sun Q."/>
            <person name="Ohkuma M."/>
        </authorList>
    </citation>
    <scope>NUCLEOTIDE SEQUENCE</scope>
    <source>
        <strain evidence="2">JCM 4790</strain>
    </source>
</reference>
<feature type="compositionally biased region" description="Basic and acidic residues" evidence="1">
    <location>
        <begin position="54"/>
        <end position="65"/>
    </location>
</feature>
<proteinExistence type="predicted"/>
<dbReference type="EMBL" id="BMVU01000057">
    <property type="protein sequence ID" value="GGY05973.1"/>
    <property type="molecule type" value="Genomic_DNA"/>
</dbReference>
<feature type="compositionally biased region" description="Low complexity" evidence="1">
    <location>
        <begin position="35"/>
        <end position="48"/>
    </location>
</feature>
<gene>
    <name evidence="2" type="ORF">GCM10010358_69200</name>
</gene>
<name>A0A918U767_9ACTN</name>
<keyword evidence="3" id="KW-1185">Reference proteome</keyword>
<dbReference type="Proteomes" id="UP000619244">
    <property type="component" value="Unassembled WGS sequence"/>
</dbReference>
<dbReference type="AlphaFoldDB" id="A0A918U767"/>
<accession>A0A918U767</accession>
<evidence type="ECO:0000313" key="3">
    <source>
        <dbReference type="Proteomes" id="UP000619244"/>
    </source>
</evidence>
<comment type="caution">
    <text evidence="2">The sequence shown here is derived from an EMBL/GenBank/DDBJ whole genome shotgun (WGS) entry which is preliminary data.</text>
</comment>
<sequence length="92" mass="9969">MGKYSPYGPFLGSSKSLTCRNSVGTQVFPIPGAVLSRPSRSLPLSGPQRRPRPGRRDSGAEPVRESLLKPLGGRAWVNGPCRSLRSLPKRNI</sequence>